<proteinExistence type="predicted"/>
<accession>A0A7G1KCR9</accession>
<dbReference type="InterPro" id="IPR036188">
    <property type="entry name" value="FAD/NAD-bd_sf"/>
</dbReference>
<feature type="compositionally biased region" description="Low complexity" evidence="1">
    <location>
        <begin position="484"/>
        <end position="501"/>
    </location>
</feature>
<keyword evidence="3" id="KW-1185">Reference proteome</keyword>
<keyword evidence="2" id="KW-0503">Monooxygenase</keyword>
<evidence type="ECO:0000313" key="3">
    <source>
        <dbReference type="Proteomes" id="UP000516173"/>
    </source>
</evidence>
<dbReference type="KEGG" id="nwl:NWFMUON74_07990"/>
<evidence type="ECO:0000313" key="2">
    <source>
        <dbReference type="EMBL" id="BCK53027.1"/>
    </source>
</evidence>
<dbReference type="EMBL" id="AP023396">
    <property type="protein sequence ID" value="BCK53027.1"/>
    <property type="molecule type" value="Genomic_DNA"/>
</dbReference>
<dbReference type="SUPFAM" id="SSF51905">
    <property type="entry name" value="FAD/NAD(P)-binding domain"/>
    <property type="match status" value="2"/>
</dbReference>
<keyword evidence="2" id="KW-0560">Oxidoreductase</keyword>
<name>A0A7G1KCR9_9NOCA</name>
<feature type="region of interest" description="Disordered" evidence="1">
    <location>
        <begin position="480"/>
        <end position="501"/>
    </location>
</feature>
<protein>
    <submittedName>
        <fullName evidence="2">Putative monooxygenase</fullName>
    </submittedName>
</protein>
<dbReference type="RefSeq" id="WP_187686642.1">
    <property type="nucleotide sequence ID" value="NZ_AP023396.1"/>
</dbReference>
<organism evidence="2 3">
    <name type="scientific">Nocardia wallacei</name>
    <dbReference type="NCBI Taxonomy" id="480035"/>
    <lineage>
        <taxon>Bacteria</taxon>
        <taxon>Bacillati</taxon>
        <taxon>Actinomycetota</taxon>
        <taxon>Actinomycetes</taxon>
        <taxon>Mycobacteriales</taxon>
        <taxon>Nocardiaceae</taxon>
        <taxon>Nocardia</taxon>
    </lineage>
</organism>
<sequence>MTRTPSILIIGAGFAGLGMALELQRAGIDTFTILEKAEDLGGVWRENTYPGAACDVPSPLYSWSYAPKSDWPRRFSEQADIHAYMREVAVAHGIPAKIRFGTEVTDAEFDERQGVWHVRTADGATLTTDVLVPAVGQLSRPAMPNIPGIDTFTGPAFHSAEWDHSVDLTGKRVACIGTGASAIQYIPRIQPKVGHLTLFQRSAAWVLPKFDTEYSARHHALFKYFPPSRLAERFAIWGLFEVLALALTDIPAMKKPVVALADRHRAQQVSDPVLREKLTPDYAPGCKRGLFSNEYFPALAQPNVTVETTGIEAITPTGIRTTDGVDHEVDVIIYGTGFKGTEFLAPMNIYGLGGRKLSDEWSPEGARAYLGISVPGFPNLFMMYGPNTNVGSGSIIYMLESQARYIRQATRYLAAHPRHYLSARPAAEQDWDAWLQRRLEDTPWNFCSSWYRNASGRITNNWPGATVLYRWKTRHFDPTAYDEATATTPSTTDTTDPTPTR</sequence>
<dbReference type="GO" id="GO:0004497">
    <property type="term" value="F:monooxygenase activity"/>
    <property type="evidence" value="ECO:0007669"/>
    <property type="project" value="UniProtKB-KW"/>
</dbReference>
<dbReference type="Gene3D" id="3.50.50.60">
    <property type="entry name" value="FAD/NAD(P)-binding domain"/>
    <property type="match status" value="2"/>
</dbReference>
<dbReference type="PANTHER" id="PTHR42877:SF4">
    <property type="entry name" value="FAD_NAD(P)-BINDING DOMAIN-CONTAINING PROTEIN-RELATED"/>
    <property type="match status" value="1"/>
</dbReference>
<evidence type="ECO:0000256" key="1">
    <source>
        <dbReference type="SAM" id="MobiDB-lite"/>
    </source>
</evidence>
<gene>
    <name evidence="2" type="ORF">NWFMUON74_07990</name>
</gene>
<dbReference type="InterPro" id="IPR051209">
    <property type="entry name" value="FAD-bind_Monooxygenase_sf"/>
</dbReference>
<dbReference type="AlphaFoldDB" id="A0A7G1KCR9"/>
<dbReference type="GeneID" id="80345420"/>
<dbReference type="Pfam" id="PF13738">
    <property type="entry name" value="Pyr_redox_3"/>
    <property type="match status" value="1"/>
</dbReference>
<dbReference type="Proteomes" id="UP000516173">
    <property type="component" value="Chromosome"/>
</dbReference>
<reference evidence="2 3" key="1">
    <citation type="submission" date="2020-08" db="EMBL/GenBank/DDBJ databases">
        <title>Genome Sequencing of Nocardia wallacei strain FMUON74 and assembly.</title>
        <authorList>
            <person name="Toyokawa M."/>
            <person name="Uesaka K."/>
        </authorList>
    </citation>
    <scope>NUCLEOTIDE SEQUENCE [LARGE SCALE GENOMIC DNA]</scope>
    <source>
        <strain evidence="2 3">FMUON74</strain>
    </source>
</reference>
<dbReference type="PANTHER" id="PTHR42877">
    <property type="entry name" value="L-ORNITHINE N(5)-MONOOXYGENASE-RELATED"/>
    <property type="match status" value="1"/>
</dbReference>